<gene>
    <name evidence="6" type="ORF">GpartN1_g3541.t1</name>
</gene>
<proteinExistence type="inferred from homology"/>
<dbReference type="InterPro" id="IPR011989">
    <property type="entry name" value="ARM-like"/>
</dbReference>
<evidence type="ECO:0000256" key="1">
    <source>
        <dbReference type="ARBA" id="ARBA00007657"/>
    </source>
</evidence>
<dbReference type="SUPFAM" id="SSF48371">
    <property type="entry name" value="ARM repeat"/>
    <property type="match status" value="1"/>
</dbReference>
<evidence type="ECO:0000256" key="2">
    <source>
        <dbReference type="ARBA" id="ARBA00022737"/>
    </source>
</evidence>
<dbReference type="EMBL" id="BQMJ01000027">
    <property type="protein sequence ID" value="GJQ11750.1"/>
    <property type="molecule type" value="Genomic_DNA"/>
</dbReference>
<feature type="compositionally biased region" description="Acidic residues" evidence="4">
    <location>
        <begin position="338"/>
        <end position="360"/>
    </location>
</feature>
<sequence length="1291" mass="145236">MASKPYNILAERLESTDKDFRYMAASDLLNELQKGPVQLDPLMENKLCTALLKALQDTSSEVQSIALKALPLLLVQSELHLLETVIEILIANLLHISDESKSSHQRSTVVTAAKNVSRDNCLITLKSLLNRIDPASTGNSIIGQRIVPKLLSSARNNTSLEIQLDCLDILCDITAKFSFAIVQVADDFLESLSGSLNSSHNMVRKRAIHCLASFLSRAPYSYLQSFMDSLLSELSQNIQVKQVNKQVVGNVRNSLSTIQAVFKVTGSQALHPYIGTIVDLLLKLLQSPSWTEDEELYEATLQILELFLQSVPVQMETFQSQLANVLETALRYDPNLVEQDDELDEESGSELEEDDDFTDDEDLSGKVRRVAARCIHAIILARNFYKASFPLLQLVESMISRLQERDEQIMMEILNGLIDLLKTTTPLLASTEEVHLETSIYEKAISVLKEKSGFIILKLQSVYKSRSIQLKNSVLVFMKEFVTVASIWLSEQDLMNISKFYIEPCFLKENNASVQSDGIALLERCAPLFCRYNCPQHLAVFLNHLVDMGAQGYYRITAQSLHACKNIFIVLTQDHLGIASMSEALLKAQNFAMYRLEASDQDTEVKEAAMECLSTLCASFPEVASLNRDKSLRLILDKLHDDFVRTTAVRSFSNILQSPLGTQIDEQVLMEFWQQVISLLRKKDDKLRESCLESISRSVTLIPSQLDSSLVSELTGLIHRSEWKRTAVVFEIFSKLIALREDSFALLFKEETYPAIINVLVSSPLQGKMKDSVLELFRTIIYRSSSHFPVANVFRDILSLVKRDTKMHSSIMKNLSSLVSIVWSSETDVTFLCQTLLDILQSPLDESSHSSKLFVLFTLNELGYKDSLTQLALSDQMEDAIYEMIPSDDEEIVGAAAAALGSLIRFVDSRQGISKLVSYVNSTETRERYVYLLAVKEAILCQIHLSSMSLLNDIDAMTQSLIACVQDADGALQPMETDNAEEKISKEQFALSSSSKESIRSICSECLGILLAVSPLRLFAVIQQSLTSSNVQVRWTSLLAIKAAFNYLTKTDLSLDLFVQHLHPYLSYILELLRDPNADVDTAAISLIITCARLCPILLKEHVPNILNALFLHTEPRPDLIRTVDLGPFKHSVDEGIQLRRTAFEALLALLPYYLDSFQSISISEGLVKAITKGLNDHPDVRGIVEKMLIYLLTNHDAFRILKDESKISSLVTTLSETVSSKPKDNAVAQEIEKHKEQLRGTMRVIYEMERMEECKQFPQVVEFLQRIHDNEQLQSFYDSVQNEKDIAKRD</sequence>
<dbReference type="InterPro" id="IPR016024">
    <property type="entry name" value="ARM-type_fold"/>
</dbReference>
<feature type="region of interest" description="Disordered" evidence="4">
    <location>
        <begin position="337"/>
        <end position="360"/>
    </location>
</feature>
<keyword evidence="2" id="KW-0677">Repeat</keyword>
<reference evidence="6" key="1">
    <citation type="journal article" date="2022" name="Proc. Natl. Acad. Sci. U.S.A.">
        <title>Life cycle and functional genomics of the unicellular red alga Galdieria for elucidating algal and plant evolution and industrial use.</title>
        <authorList>
            <person name="Hirooka S."/>
            <person name="Itabashi T."/>
            <person name="Ichinose T.M."/>
            <person name="Onuma R."/>
            <person name="Fujiwara T."/>
            <person name="Yamashita S."/>
            <person name="Jong L.W."/>
            <person name="Tomita R."/>
            <person name="Iwane A.H."/>
            <person name="Miyagishima S.Y."/>
        </authorList>
    </citation>
    <scope>NUCLEOTIDE SEQUENCE</scope>
    <source>
        <strain evidence="6">NBRC 102759</strain>
    </source>
</reference>
<keyword evidence="3" id="KW-0833">Ubl conjugation pathway</keyword>
<dbReference type="Proteomes" id="UP001061958">
    <property type="component" value="Unassembled WGS sequence"/>
</dbReference>
<protein>
    <recommendedName>
        <fullName evidence="5">TATA-binding protein interacting (TIP20) domain-containing protein</fullName>
    </recommendedName>
</protein>
<comment type="similarity">
    <text evidence="1">Belongs to the CAND family.</text>
</comment>
<accession>A0A9C7PW60</accession>
<comment type="caution">
    <text evidence="6">The sequence shown here is derived from an EMBL/GenBank/DDBJ whole genome shotgun (WGS) entry which is preliminary data.</text>
</comment>
<evidence type="ECO:0000313" key="6">
    <source>
        <dbReference type="EMBL" id="GJQ11750.1"/>
    </source>
</evidence>
<dbReference type="InterPro" id="IPR013932">
    <property type="entry name" value="TATA-bd_TIP120"/>
</dbReference>
<reference evidence="6" key="2">
    <citation type="submission" date="2022-01" db="EMBL/GenBank/DDBJ databases">
        <authorList>
            <person name="Hirooka S."/>
            <person name="Miyagishima S.Y."/>
        </authorList>
    </citation>
    <scope>NUCLEOTIDE SEQUENCE</scope>
    <source>
        <strain evidence="6">NBRC 102759</strain>
    </source>
</reference>
<dbReference type="PANTHER" id="PTHR12696">
    <property type="entry name" value="TIP120"/>
    <property type="match status" value="1"/>
</dbReference>
<name>A0A9C7PW60_9RHOD</name>
<dbReference type="Pfam" id="PF08623">
    <property type="entry name" value="TIP120"/>
    <property type="match status" value="1"/>
</dbReference>
<evidence type="ECO:0000313" key="7">
    <source>
        <dbReference type="Proteomes" id="UP001061958"/>
    </source>
</evidence>
<evidence type="ECO:0000259" key="5">
    <source>
        <dbReference type="Pfam" id="PF08623"/>
    </source>
</evidence>
<dbReference type="OrthoDB" id="6260732at2759"/>
<dbReference type="Gene3D" id="1.25.10.10">
    <property type="entry name" value="Leucine-rich Repeat Variant"/>
    <property type="match status" value="1"/>
</dbReference>
<dbReference type="InterPro" id="IPR039852">
    <property type="entry name" value="CAND1/CAND2"/>
</dbReference>
<feature type="domain" description="TATA-binding protein interacting (TIP20)" evidence="5">
    <location>
        <begin position="1098"/>
        <end position="1268"/>
    </location>
</feature>
<evidence type="ECO:0000256" key="4">
    <source>
        <dbReference type="SAM" id="MobiDB-lite"/>
    </source>
</evidence>
<evidence type="ECO:0000256" key="3">
    <source>
        <dbReference type="ARBA" id="ARBA00022786"/>
    </source>
</evidence>
<organism evidence="6 7">
    <name type="scientific">Galdieria partita</name>
    <dbReference type="NCBI Taxonomy" id="83374"/>
    <lineage>
        <taxon>Eukaryota</taxon>
        <taxon>Rhodophyta</taxon>
        <taxon>Bangiophyceae</taxon>
        <taxon>Galdieriales</taxon>
        <taxon>Galdieriaceae</taxon>
        <taxon>Galdieria</taxon>
    </lineage>
</organism>
<dbReference type="GO" id="GO:0010265">
    <property type="term" value="P:SCF complex assembly"/>
    <property type="evidence" value="ECO:0007669"/>
    <property type="project" value="InterPro"/>
</dbReference>
<keyword evidence="7" id="KW-1185">Reference proteome</keyword>